<evidence type="ECO:0000256" key="2">
    <source>
        <dbReference type="ARBA" id="ARBA00010072"/>
    </source>
</evidence>
<dbReference type="InterPro" id="IPR010065">
    <property type="entry name" value="AA_ABC_transptr_permease_3TM"/>
</dbReference>
<feature type="transmembrane region" description="Helical" evidence="8">
    <location>
        <begin position="28"/>
        <end position="46"/>
    </location>
</feature>
<comment type="similarity">
    <text evidence="2">Belongs to the binding-protein-dependent transport system permease family. HisMQ subfamily.</text>
</comment>
<dbReference type="Pfam" id="PF00528">
    <property type="entry name" value="BPD_transp_1"/>
    <property type="match status" value="1"/>
</dbReference>
<keyword evidence="3 8" id="KW-0813">Transport</keyword>
<organism evidence="10 11">
    <name type="scientific">Ferrovibrio xuzhouensis</name>
    <dbReference type="NCBI Taxonomy" id="1576914"/>
    <lineage>
        <taxon>Bacteria</taxon>
        <taxon>Pseudomonadati</taxon>
        <taxon>Pseudomonadota</taxon>
        <taxon>Alphaproteobacteria</taxon>
        <taxon>Rhodospirillales</taxon>
        <taxon>Rhodospirillaceae</taxon>
        <taxon>Ferrovibrio</taxon>
    </lineage>
</organism>
<evidence type="ECO:0000256" key="1">
    <source>
        <dbReference type="ARBA" id="ARBA00004429"/>
    </source>
</evidence>
<reference evidence="11" key="1">
    <citation type="journal article" date="2019" name="Int. J. Syst. Evol. Microbiol.">
        <title>The Global Catalogue of Microorganisms (GCM) 10K type strain sequencing project: providing services to taxonomists for standard genome sequencing and annotation.</title>
        <authorList>
            <consortium name="The Broad Institute Genomics Platform"/>
            <consortium name="The Broad Institute Genome Sequencing Center for Infectious Disease"/>
            <person name="Wu L."/>
            <person name="Ma J."/>
        </authorList>
    </citation>
    <scope>NUCLEOTIDE SEQUENCE [LARGE SCALE GENOMIC DNA]</scope>
    <source>
        <strain evidence="11">KCTC 42182</strain>
    </source>
</reference>
<evidence type="ECO:0000256" key="8">
    <source>
        <dbReference type="RuleBase" id="RU363032"/>
    </source>
</evidence>
<dbReference type="PANTHER" id="PTHR30614:SF21">
    <property type="entry name" value="AMINO ACID ABC TRANSPORTER PERMEASE"/>
    <property type="match status" value="1"/>
</dbReference>
<dbReference type="SUPFAM" id="SSF161098">
    <property type="entry name" value="MetI-like"/>
    <property type="match status" value="1"/>
</dbReference>
<comment type="subcellular location">
    <subcellularLocation>
        <location evidence="1">Cell inner membrane</location>
        <topology evidence="1">Multi-pass membrane protein</topology>
    </subcellularLocation>
    <subcellularLocation>
        <location evidence="8">Cell membrane</location>
        <topology evidence="8">Multi-pass membrane protein</topology>
    </subcellularLocation>
</comment>
<evidence type="ECO:0000256" key="3">
    <source>
        <dbReference type="ARBA" id="ARBA00022448"/>
    </source>
</evidence>
<dbReference type="Gene3D" id="1.10.3720.10">
    <property type="entry name" value="MetI-like"/>
    <property type="match status" value="1"/>
</dbReference>
<proteinExistence type="inferred from homology"/>
<evidence type="ECO:0000259" key="9">
    <source>
        <dbReference type="PROSITE" id="PS50928"/>
    </source>
</evidence>
<evidence type="ECO:0000256" key="4">
    <source>
        <dbReference type="ARBA" id="ARBA00022475"/>
    </source>
</evidence>
<feature type="transmembrane region" description="Helical" evidence="8">
    <location>
        <begin position="257"/>
        <end position="276"/>
    </location>
</feature>
<evidence type="ECO:0000256" key="5">
    <source>
        <dbReference type="ARBA" id="ARBA00022692"/>
    </source>
</evidence>
<evidence type="ECO:0000313" key="10">
    <source>
        <dbReference type="EMBL" id="MFC3678374.1"/>
    </source>
</evidence>
<gene>
    <name evidence="10" type="ORF">ACFOOQ_22705</name>
</gene>
<keyword evidence="5 8" id="KW-0812">Transmembrane</keyword>
<dbReference type="EMBL" id="JBHRYJ010000008">
    <property type="protein sequence ID" value="MFC3678374.1"/>
    <property type="molecule type" value="Genomic_DNA"/>
</dbReference>
<dbReference type="InterPro" id="IPR043429">
    <property type="entry name" value="ArtM/GltK/GlnP/TcyL/YhdX-like"/>
</dbReference>
<keyword evidence="6 8" id="KW-1133">Transmembrane helix</keyword>
<evidence type="ECO:0000256" key="7">
    <source>
        <dbReference type="ARBA" id="ARBA00023136"/>
    </source>
</evidence>
<evidence type="ECO:0000256" key="6">
    <source>
        <dbReference type="ARBA" id="ARBA00022989"/>
    </source>
</evidence>
<dbReference type="Proteomes" id="UP001595711">
    <property type="component" value="Unassembled WGS sequence"/>
</dbReference>
<sequence>MSAAGNRPLAVILSVRTDRGAPPAATGTAIRAFVIVAFCIALFAMLDRSVAAQTAAPGHVTGVLAILSTWTPAILLGFLTNIYISLLSMLVATVLGTLVGIGLVAERMPVRWCCWGFTHFFRNAPWLVILFYCMLLLPFSLHAGPFSAPLPDWSKAVFGIAIAASANMAEVVRGAIQSIPTGQWESAASLAFSRRQIIWMIILPQCVKRMVPGWMNLYALVMVSTPLCSVVGVREVMTTIADMLASYSRHDLLMPAYFYLLLLFFVFCFPIARLTLKIERRFSVVG</sequence>
<dbReference type="InterPro" id="IPR035906">
    <property type="entry name" value="MetI-like_sf"/>
</dbReference>
<dbReference type="NCBIfam" id="TIGR01726">
    <property type="entry name" value="HEQRo_perm_3TM"/>
    <property type="match status" value="1"/>
</dbReference>
<name>A0ABV7VLL2_9PROT</name>
<feature type="domain" description="ABC transmembrane type-1" evidence="9">
    <location>
        <begin position="78"/>
        <end position="271"/>
    </location>
</feature>
<dbReference type="PANTHER" id="PTHR30614">
    <property type="entry name" value="MEMBRANE COMPONENT OF AMINO ACID ABC TRANSPORTER"/>
    <property type="match status" value="1"/>
</dbReference>
<dbReference type="PROSITE" id="PS50928">
    <property type="entry name" value="ABC_TM1"/>
    <property type="match status" value="1"/>
</dbReference>
<feature type="transmembrane region" description="Helical" evidence="8">
    <location>
        <begin position="217"/>
        <end position="237"/>
    </location>
</feature>
<keyword evidence="4" id="KW-1003">Cell membrane</keyword>
<comment type="caution">
    <text evidence="10">The sequence shown here is derived from an EMBL/GenBank/DDBJ whole genome shotgun (WGS) entry which is preliminary data.</text>
</comment>
<protein>
    <submittedName>
        <fullName evidence="10">Amino acid ABC transporter permease</fullName>
    </submittedName>
</protein>
<dbReference type="RefSeq" id="WP_379730005.1">
    <property type="nucleotide sequence ID" value="NZ_JBHRYJ010000008.1"/>
</dbReference>
<keyword evidence="11" id="KW-1185">Reference proteome</keyword>
<evidence type="ECO:0000313" key="11">
    <source>
        <dbReference type="Proteomes" id="UP001595711"/>
    </source>
</evidence>
<feature type="transmembrane region" description="Helical" evidence="8">
    <location>
        <begin position="126"/>
        <end position="144"/>
    </location>
</feature>
<dbReference type="InterPro" id="IPR000515">
    <property type="entry name" value="MetI-like"/>
</dbReference>
<feature type="transmembrane region" description="Helical" evidence="8">
    <location>
        <begin position="58"/>
        <end position="76"/>
    </location>
</feature>
<dbReference type="CDD" id="cd06261">
    <property type="entry name" value="TM_PBP2"/>
    <property type="match status" value="1"/>
</dbReference>
<keyword evidence="7 8" id="KW-0472">Membrane</keyword>
<accession>A0ABV7VLL2</accession>
<feature type="transmembrane region" description="Helical" evidence="8">
    <location>
        <begin position="82"/>
        <end position="105"/>
    </location>
</feature>